<dbReference type="GO" id="GO:0042128">
    <property type="term" value="P:nitrate assimilation"/>
    <property type="evidence" value="ECO:0007669"/>
    <property type="project" value="UniProtKB-KW"/>
</dbReference>
<evidence type="ECO:0000256" key="4">
    <source>
        <dbReference type="ARBA" id="ARBA00022485"/>
    </source>
</evidence>
<dbReference type="Gene3D" id="3.40.228.10">
    <property type="entry name" value="Dimethylsulfoxide Reductase, domain 2"/>
    <property type="match status" value="1"/>
</dbReference>
<dbReference type="GO" id="GO:0045333">
    <property type="term" value="P:cellular respiration"/>
    <property type="evidence" value="ECO:0007669"/>
    <property type="project" value="UniProtKB-ARBA"/>
</dbReference>
<keyword evidence="7 12" id="KW-0560">Oxidoreductase</keyword>
<keyword evidence="5" id="KW-0500">Molybdenum</keyword>
<name>A0A840YDR0_9PROT</name>
<dbReference type="Gene3D" id="2.20.25.90">
    <property type="entry name" value="ADC-like domains"/>
    <property type="match status" value="1"/>
</dbReference>
<evidence type="ECO:0000313" key="13">
    <source>
        <dbReference type="Proteomes" id="UP000580654"/>
    </source>
</evidence>
<dbReference type="Gene3D" id="2.40.40.20">
    <property type="match status" value="1"/>
</dbReference>
<dbReference type="EC" id="1.7.99.4" evidence="12"/>
<keyword evidence="10" id="KW-0534">Nitrate assimilation</keyword>
<protein>
    <submittedName>
        <fullName evidence="12">Assimilatory nitrate reductase catalytic subunit</fullName>
        <ecNumber evidence="12">1.7.99.4</ecNumber>
    </submittedName>
</protein>
<dbReference type="PANTHER" id="PTHR43105:SF9">
    <property type="entry name" value="NADPH-FE(3+) OXIDOREDUCTASE SUBUNIT ALPHA"/>
    <property type="match status" value="1"/>
</dbReference>
<dbReference type="GO" id="GO:0051539">
    <property type="term" value="F:4 iron, 4 sulfur cluster binding"/>
    <property type="evidence" value="ECO:0007669"/>
    <property type="project" value="UniProtKB-KW"/>
</dbReference>
<gene>
    <name evidence="12" type="ORF">FHS87_000054</name>
</gene>
<keyword evidence="6" id="KW-0479">Metal-binding</keyword>
<keyword evidence="9" id="KW-0411">Iron-sulfur</keyword>
<evidence type="ECO:0000256" key="8">
    <source>
        <dbReference type="ARBA" id="ARBA00023004"/>
    </source>
</evidence>
<dbReference type="CDD" id="cd02791">
    <property type="entry name" value="MopB_CT_Nitrate-R-NapA-like"/>
    <property type="match status" value="1"/>
</dbReference>
<dbReference type="Gene3D" id="1.10.10.1100">
    <property type="entry name" value="BFD-like [2Fe-2S]-binding domain"/>
    <property type="match status" value="1"/>
</dbReference>
<evidence type="ECO:0000259" key="11">
    <source>
        <dbReference type="PROSITE" id="PS51669"/>
    </source>
</evidence>
<dbReference type="GO" id="GO:1990204">
    <property type="term" value="C:oxidoreductase complex"/>
    <property type="evidence" value="ECO:0007669"/>
    <property type="project" value="UniProtKB-ARBA"/>
</dbReference>
<dbReference type="EMBL" id="JACIJD010000001">
    <property type="protein sequence ID" value="MBB5692043.1"/>
    <property type="molecule type" value="Genomic_DNA"/>
</dbReference>
<comment type="similarity">
    <text evidence="3">Belongs to the prokaryotic molybdopterin-containing oxidoreductase family. NasA/NapA/NarB subfamily.</text>
</comment>
<dbReference type="InterPro" id="IPR041854">
    <property type="entry name" value="BFD-like_2Fe2S-bd_dom_sf"/>
</dbReference>
<dbReference type="GO" id="GO:0043546">
    <property type="term" value="F:molybdopterin cofactor binding"/>
    <property type="evidence" value="ECO:0007669"/>
    <property type="project" value="InterPro"/>
</dbReference>
<dbReference type="GO" id="GO:0016020">
    <property type="term" value="C:membrane"/>
    <property type="evidence" value="ECO:0007669"/>
    <property type="project" value="TreeGrafter"/>
</dbReference>
<dbReference type="Proteomes" id="UP000580654">
    <property type="component" value="Unassembled WGS sequence"/>
</dbReference>
<evidence type="ECO:0000256" key="3">
    <source>
        <dbReference type="ARBA" id="ARBA00008747"/>
    </source>
</evidence>
<dbReference type="GO" id="GO:0046872">
    <property type="term" value="F:metal ion binding"/>
    <property type="evidence" value="ECO:0007669"/>
    <property type="project" value="UniProtKB-KW"/>
</dbReference>
<dbReference type="RefSeq" id="WP_184512643.1">
    <property type="nucleotide sequence ID" value="NZ_JACIJD010000001.1"/>
</dbReference>
<evidence type="ECO:0000313" key="12">
    <source>
        <dbReference type="EMBL" id="MBB5692043.1"/>
    </source>
</evidence>
<evidence type="ECO:0000256" key="7">
    <source>
        <dbReference type="ARBA" id="ARBA00023002"/>
    </source>
</evidence>
<dbReference type="PROSITE" id="PS51669">
    <property type="entry name" value="4FE4S_MOW_BIS_MGD"/>
    <property type="match status" value="1"/>
</dbReference>
<evidence type="ECO:0000256" key="10">
    <source>
        <dbReference type="ARBA" id="ARBA00023063"/>
    </source>
</evidence>
<dbReference type="SUPFAM" id="SSF53706">
    <property type="entry name" value="Formate dehydrogenase/DMSO reductase, domains 1-3"/>
    <property type="match status" value="1"/>
</dbReference>
<feature type="domain" description="4Fe-4S Mo/W bis-MGD-type" evidence="11">
    <location>
        <begin position="16"/>
        <end position="68"/>
    </location>
</feature>
<dbReference type="SMART" id="SM00926">
    <property type="entry name" value="Molybdop_Fe4S4"/>
    <property type="match status" value="1"/>
</dbReference>
<dbReference type="InterPro" id="IPR006657">
    <property type="entry name" value="MoPterin_dinucl-bd_dom"/>
</dbReference>
<dbReference type="Pfam" id="PF00384">
    <property type="entry name" value="Molybdopterin"/>
    <property type="match status" value="1"/>
</dbReference>
<dbReference type="InterPro" id="IPR041957">
    <property type="entry name" value="CT_Nitrate-R-NapA-like"/>
</dbReference>
<dbReference type="InterPro" id="IPR050123">
    <property type="entry name" value="Prok_molybdopt-oxidoreductase"/>
</dbReference>
<dbReference type="PANTHER" id="PTHR43105">
    <property type="entry name" value="RESPIRATORY NITRATE REDUCTASE"/>
    <property type="match status" value="1"/>
</dbReference>
<dbReference type="Pfam" id="PF04324">
    <property type="entry name" value="Fer2_BFD"/>
    <property type="match status" value="1"/>
</dbReference>
<dbReference type="Pfam" id="PF01568">
    <property type="entry name" value="Molydop_binding"/>
    <property type="match status" value="1"/>
</dbReference>
<dbReference type="InterPro" id="IPR006963">
    <property type="entry name" value="Mopterin_OxRdtase_4Fe-4S_dom"/>
</dbReference>
<keyword evidence="4" id="KW-0004">4Fe-4S</keyword>
<comment type="cofactor">
    <cofactor evidence="1">
        <name>Mo-bis(molybdopterin guanine dinucleotide)</name>
        <dbReference type="ChEBI" id="CHEBI:60539"/>
    </cofactor>
</comment>
<dbReference type="InterPro" id="IPR006656">
    <property type="entry name" value="Mopterin_OxRdtase"/>
</dbReference>
<proteinExistence type="inferred from homology"/>
<evidence type="ECO:0000256" key="5">
    <source>
        <dbReference type="ARBA" id="ARBA00022505"/>
    </source>
</evidence>
<organism evidence="12 13">
    <name type="scientific">Muricoccus pecuniae</name>
    <dbReference type="NCBI Taxonomy" id="693023"/>
    <lineage>
        <taxon>Bacteria</taxon>
        <taxon>Pseudomonadati</taxon>
        <taxon>Pseudomonadota</taxon>
        <taxon>Alphaproteobacteria</taxon>
        <taxon>Acetobacterales</taxon>
        <taxon>Roseomonadaceae</taxon>
        <taxon>Muricoccus</taxon>
    </lineage>
</organism>
<dbReference type="Gene3D" id="3.40.50.740">
    <property type="match status" value="1"/>
</dbReference>
<dbReference type="AlphaFoldDB" id="A0A840YDR0"/>
<dbReference type="Pfam" id="PF04879">
    <property type="entry name" value="Molybdop_Fe4S4"/>
    <property type="match status" value="1"/>
</dbReference>
<reference evidence="12 13" key="1">
    <citation type="submission" date="2020-08" db="EMBL/GenBank/DDBJ databases">
        <title>Genomic Encyclopedia of Type Strains, Phase IV (KMG-IV): sequencing the most valuable type-strain genomes for metagenomic binning, comparative biology and taxonomic classification.</title>
        <authorList>
            <person name="Goeker M."/>
        </authorList>
    </citation>
    <scope>NUCLEOTIDE SEQUENCE [LARGE SCALE GENOMIC DNA]</scope>
    <source>
        <strain evidence="12 13">DSM 25622</strain>
    </source>
</reference>
<dbReference type="InterPro" id="IPR007419">
    <property type="entry name" value="BFD-like_2Fe2S-bd_dom"/>
</dbReference>
<sequence>MDALPPPASLTRDPPPRAVRTTCPYCGVGCGVLAAPDGRVAGDPDHPANGGRLCSKGTALGETLDLPGRLLHPQVCGRRASWDAALDEVAEGFRRAQAELGRDGVALYVSGQLLTEDYYAANKLAKGFLGTGNIDSNSRLCMASAVAAHKRAFGEDVVPGTYEDLESADLVVLVGSNLAWCHPVLFQRIAAARALRPSMRLVIVDPRRTPSAEGADLHLPIRPGSDVALFNALLAHLDDHGLTDRAYVGAHTQGLDAALAAARADAAGAAARTGLDPGALATFLRWFAETPRTVTLWSQGINQSETGTDGANAIINAHLLTGRIGKPGAGPFSVTGQPNAMGGREVGALGHVLAGHLDWSVPGEAELVRRHWNAPNLATGPGLKAVDLFRALGAGRIGALWVMATNPAVSLPEGETAREAIARAPFLVVSDIMERTDTAELAHVRLPALGWAEKSGTVTNSERVISRQRGFLPAPGEARPDWWIIAQVAARLGWGAEFAWSGPAAIFREHAALTGLGNEGSRAFDISGLAGMSDAEYEAMAPTRWPVPARGPAAPRFFAGGGFPAPGSRARFVPVSHKPREEGDGLLTLLTGRLRDQWHTMTRTGLVPRLMAHAPEPVLAVHPEDAGGLEDGSLARITGHGGASAVLRLRHDPGQRRGTAFAPMHWTAQASPAARVNGTVPPVVDPISAQPALKSARVALSAFTPAWHGFLIARRDLGPAIAEWAAVAVLGEGLWRHELAGVEAPGEAFARLAALVAAEGAEWARLEDPSAGLHRGALLRGDGRVEAVLFLDPHHRLPPRDWLAGLMREGGAAPVSALLAGRPSDGPPPSPTLCVCHGVSQECVRGAIRGGACSLAAVGEATGAGTGCGSCRPEIAALLAAAPVPA</sequence>
<evidence type="ECO:0000256" key="2">
    <source>
        <dbReference type="ARBA" id="ARBA00001966"/>
    </source>
</evidence>
<comment type="caution">
    <text evidence="12">The sequence shown here is derived from an EMBL/GenBank/DDBJ whole genome shotgun (WGS) entry which is preliminary data.</text>
</comment>
<keyword evidence="13" id="KW-1185">Reference proteome</keyword>
<dbReference type="InterPro" id="IPR009010">
    <property type="entry name" value="Asp_de-COase-like_dom_sf"/>
</dbReference>
<dbReference type="CDD" id="cd02754">
    <property type="entry name" value="MopB_Nitrate-R-NapA-like"/>
    <property type="match status" value="1"/>
</dbReference>
<evidence type="ECO:0000256" key="9">
    <source>
        <dbReference type="ARBA" id="ARBA00023014"/>
    </source>
</evidence>
<dbReference type="GO" id="GO:0016491">
    <property type="term" value="F:oxidoreductase activity"/>
    <property type="evidence" value="ECO:0007669"/>
    <property type="project" value="UniProtKB-KW"/>
</dbReference>
<dbReference type="SUPFAM" id="SSF50692">
    <property type="entry name" value="ADC-like"/>
    <property type="match status" value="1"/>
</dbReference>
<keyword evidence="8" id="KW-0408">Iron</keyword>
<accession>A0A840YDR0</accession>
<evidence type="ECO:0000256" key="6">
    <source>
        <dbReference type="ARBA" id="ARBA00022723"/>
    </source>
</evidence>
<evidence type="ECO:0000256" key="1">
    <source>
        <dbReference type="ARBA" id="ARBA00001942"/>
    </source>
</evidence>
<comment type="cofactor">
    <cofactor evidence="2">
        <name>[4Fe-4S] cluster</name>
        <dbReference type="ChEBI" id="CHEBI:49883"/>
    </cofactor>
</comment>